<dbReference type="Proteomes" id="UP000479710">
    <property type="component" value="Unassembled WGS sequence"/>
</dbReference>
<feature type="compositionally biased region" description="Gly residues" evidence="1">
    <location>
        <begin position="1"/>
        <end position="14"/>
    </location>
</feature>
<evidence type="ECO:0000256" key="1">
    <source>
        <dbReference type="SAM" id="MobiDB-lite"/>
    </source>
</evidence>
<dbReference type="AlphaFoldDB" id="A0A6G1CEG4"/>
<dbReference type="EMBL" id="SPHZ02000009">
    <property type="protein sequence ID" value="KAF0898878.1"/>
    <property type="molecule type" value="Genomic_DNA"/>
</dbReference>
<sequence length="80" mass="8512">MAELTGGGEGGIYGEGDIYGDREGEAAVAPRRAEAPSPPLLPIRRRHYRLLADAAATAGALWSSLPKREARIRGTSRRPA</sequence>
<proteinExistence type="predicted"/>
<feature type="region of interest" description="Disordered" evidence="1">
    <location>
        <begin position="1"/>
        <end position="39"/>
    </location>
</feature>
<gene>
    <name evidence="2" type="ORF">E2562_011937</name>
</gene>
<evidence type="ECO:0000313" key="3">
    <source>
        <dbReference type="Proteomes" id="UP000479710"/>
    </source>
</evidence>
<accession>A0A6G1CEG4</accession>
<protein>
    <submittedName>
        <fullName evidence="2">Uncharacterized protein</fullName>
    </submittedName>
</protein>
<reference evidence="2 3" key="1">
    <citation type="submission" date="2019-11" db="EMBL/GenBank/DDBJ databases">
        <title>Whole genome sequence of Oryza granulata.</title>
        <authorList>
            <person name="Li W."/>
        </authorList>
    </citation>
    <scope>NUCLEOTIDE SEQUENCE [LARGE SCALE GENOMIC DNA]</scope>
    <source>
        <strain evidence="3">cv. Menghai</strain>
        <tissue evidence="2">Leaf</tissue>
    </source>
</reference>
<keyword evidence="3" id="KW-1185">Reference proteome</keyword>
<comment type="caution">
    <text evidence="2">The sequence shown here is derived from an EMBL/GenBank/DDBJ whole genome shotgun (WGS) entry which is preliminary data.</text>
</comment>
<name>A0A6G1CEG4_9ORYZ</name>
<organism evidence="2 3">
    <name type="scientific">Oryza meyeriana var. granulata</name>
    <dbReference type="NCBI Taxonomy" id="110450"/>
    <lineage>
        <taxon>Eukaryota</taxon>
        <taxon>Viridiplantae</taxon>
        <taxon>Streptophyta</taxon>
        <taxon>Embryophyta</taxon>
        <taxon>Tracheophyta</taxon>
        <taxon>Spermatophyta</taxon>
        <taxon>Magnoliopsida</taxon>
        <taxon>Liliopsida</taxon>
        <taxon>Poales</taxon>
        <taxon>Poaceae</taxon>
        <taxon>BOP clade</taxon>
        <taxon>Oryzoideae</taxon>
        <taxon>Oryzeae</taxon>
        <taxon>Oryzinae</taxon>
        <taxon>Oryza</taxon>
        <taxon>Oryza meyeriana</taxon>
    </lineage>
</organism>
<evidence type="ECO:0000313" key="2">
    <source>
        <dbReference type="EMBL" id="KAF0898878.1"/>
    </source>
</evidence>